<dbReference type="Gene3D" id="3.40.50.300">
    <property type="entry name" value="P-loop containing nucleotide triphosphate hydrolases"/>
    <property type="match status" value="1"/>
</dbReference>
<evidence type="ECO:0000256" key="5">
    <source>
        <dbReference type="ARBA" id="ARBA00023134"/>
    </source>
</evidence>
<sequence length="276" mass="30598">MKYAQLVCGPAGAGKSTYCATLLNHTEASGARRDMKVINLDPAAEDFCYPVAIDIRELVSLEDVMEELGLGPNGGLLYCFDYLQEHLEDWLQEEMDQFADETYFLIDLPGQIELFTHAPVLRKLADSLTAWDVRACAIYVLDSHFASDVTKFISGTMACLSTMVMLELPHVSVLSKVDKIPEEERGKLDEFLHPDARLLMADLAADTPPRLAKLNNSVAALLDDYSLVSFLPLDVKDEDTVAVVLMHADEALQFGENQEPQEHIPPDADDGNDFAF</sequence>
<comment type="subunit">
    <text evidence="6">Binds to RNA polymerase II (RNAPII).</text>
</comment>
<dbReference type="InterPro" id="IPR004130">
    <property type="entry name" value="Gpn"/>
</dbReference>
<dbReference type="GO" id="GO:0003924">
    <property type="term" value="F:GTPase activity"/>
    <property type="evidence" value="ECO:0007669"/>
    <property type="project" value="TreeGrafter"/>
</dbReference>
<evidence type="ECO:0000256" key="1">
    <source>
        <dbReference type="ARBA" id="ARBA00005290"/>
    </source>
</evidence>
<evidence type="ECO:0000256" key="3">
    <source>
        <dbReference type="ARBA" id="ARBA00022741"/>
    </source>
</evidence>
<reference evidence="8" key="1">
    <citation type="submission" date="2021-01" db="EMBL/GenBank/DDBJ databases">
        <authorList>
            <person name="Corre E."/>
            <person name="Pelletier E."/>
            <person name="Niang G."/>
            <person name="Scheremetjew M."/>
            <person name="Finn R."/>
            <person name="Kale V."/>
            <person name="Holt S."/>
            <person name="Cochrane G."/>
            <person name="Meng A."/>
            <person name="Brown T."/>
            <person name="Cohen L."/>
        </authorList>
    </citation>
    <scope>NUCLEOTIDE SEQUENCE</scope>
    <source>
        <strain evidence="8">CCMP1413</strain>
    </source>
</reference>
<comment type="function">
    <text evidence="6">Small GTPase required for proper nuclear import of RNA polymerase II and III (RNAPII and RNAPIII). May act at an RNAP assembly step prior to nuclear import.</text>
</comment>
<dbReference type="PANTHER" id="PTHR21231:SF7">
    <property type="entry name" value="GPN-LOOP GTPASE 3"/>
    <property type="match status" value="1"/>
</dbReference>
<gene>
    <name evidence="8" type="ORF">PCOL08062_LOCUS8773</name>
</gene>
<dbReference type="FunFam" id="3.40.50.300:FF:000552">
    <property type="entry name" value="GPN-loop GTPase 3"/>
    <property type="match status" value="1"/>
</dbReference>
<keyword evidence="4 6" id="KW-0378">Hydrolase</keyword>
<dbReference type="SUPFAM" id="SSF52540">
    <property type="entry name" value="P-loop containing nucleoside triphosphate hydrolases"/>
    <property type="match status" value="1"/>
</dbReference>
<organism evidence="8">
    <name type="scientific">Prasinoderma coloniale</name>
    <dbReference type="NCBI Taxonomy" id="156133"/>
    <lineage>
        <taxon>Eukaryota</taxon>
        <taxon>Viridiplantae</taxon>
        <taxon>Prasinodermophyta</taxon>
        <taxon>Prasinodermophyceae</taxon>
        <taxon>Prasinodermales</taxon>
        <taxon>Prasinodermaceae</taxon>
        <taxon>Prasinoderma</taxon>
    </lineage>
</organism>
<evidence type="ECO:0000256" key="2">
    <source>
        <dbReference type="ARBA" id="ARBA00014587"/>
    </source>
</evidence>
<evidence type="ECO:0000256" key="4">
    <source>
        <dbReference type="ARBA" id="ARBA00022801"/>
    </source>
</evidence>
<dbReference type="Pfam" id="PF03029">
    <property type="entry name" value="ATP_bind_1"/>
    <property type="match status" value="1"/>
</dbReference>
<feature type="compositionally biased region" description="Acidic residues" evidence="7">
    <location>
        <begin position="267"/>
        <end position="276"/>
    </location>
</feature>
<evidence type="ECO:0000256" key="7">
    <source>
        <dbReference type="SAM" id="MobiDB-lite"/>
    </source>
</evidence>
<dbReference type="GO" id="GO:0005525">
    <property type="term" value="F:GTP binding"/>
    <property type="evidence" value="ECO:0007669"/>
    <property type="project" value="UniProtKB-KW"/>
</dbReference>
<proteinExistence type="inferred from homology"/>
<dbReference type="AlphaFoldDB" id="A0A7R9TTF1"/>
<protein>
    <recommendedName>
        <fullName evidence="2 6">GPN-loop GTPase 3</fullName>
    </recommendedName>
</protein>
<dbReference type="EMBL" id="HBDZ01011492">
    <property type="protein sequence ID" value="CAD8244710.1"/>
    <property type="molecule type" value="Transcribed_RNA"/>
</dbReference>
<accession>A0A7R9TTF1</accession>
<evidence type="ECO:0000313" key="8">
    <source>
        <dbReference type="EMBL" id="CAD8244710.1"/>
    </source>
</evidence>
<dbReference type="InterPro" id="IPR027417">
    <property type="entry name" value="P-loop_NTPase"/>
</dbReference>
<keyword evidence="3 6" id="KW-0547">Nucleotide-binding</keyword>
<evidence type="ECO:0000256" key="6">
    <source>
        <dbReference type="RuleBase" id="RU365059"/>
    </source>
</evidence>
<feature type="region of interest" description="Disordered" evidence="7">
    <location>
        <begin position="254"/>
        <end position="276"/>
    </location>
</feature>
<comment type="similarity">
    <text evidence="1 6">Belongs to the GPN-loop GTPase family.</text>
</comment>
<dbReference type="CDD" id="cd17872">
    <property type="entry name" value="GPN3"/>
    <property type="match status" value="1"/>
</dbReference>
<dbReference type="InterPro" id="IPR030228">
    <property type="entry name" value="Gpn3"/>
</dbReference>
<dbReference type="PANTHER" id="PTHR21231">
    <property type="entry name" value="XPA-BINDING PROTEIN 1-RELATED"/>
    <property type="match status" value="1"/>
</dbReference>
<keyword evidence="5 6" id="KW-0342">GTP-binding</keyword>
<name>A0A7R9TTF1_9VIRI</name>